<proteinExistence type="predicted"/>
<name>A0ABS5ANR4_9PSEU</name>
<accession>A0ABS5ANR4</accession>
<feature type="chain" id="PRO_5045089008" evidence="1">
    <location>
        <begin position="31"/>
        <end position="114"/>
    </location>
</feature>
<dbReference type="Proteomes" id="UP001519363">
    <property type="component" value="Unassembled WGS sequence"/>
</dbReference>
<evidence type="ECO:0000313" key="2">
    <source>
        <dbReference type="EMBL" id="MBP2478234.1"/>
    </source>
</evidence>
<reference evidence="2 3" key="1">
    <citation type="submission" date="2021-03" db="EMBL/GenBank/DDBJ databases">
        <title>Sequencing the genomes of 1000 actinobacteria strains.</title>
        <authorList>
            <person name="Klenk H.-P."/>
        </authorList>
    </citation>
    <scope>NUCLEOTIDE SEQUENCE [LARGE SCALE GENOMIC DNA]</scope>
    <source>
        <strain evidence="2 3">DSM 44580</strain>
    </source>
</reference>
<comment type="caution">
    <text evidence="2">The sequence shown here is derived from an EMBL/GenBank/DDBJ whole genome shotgun (WGS) entry which is preliminary data.</text>
</comment>
<evidence type="ECO:0000256" key="1">
    <source>
        <dbReference type="SAM" id="SignalP"/>
    </source>
</evidence>
<dbReference type="RefSeq" id="WP_086788849.1">
    <property type="nucleotide sequence ID" value="NZ_JAGIOO010000001.1"/>
</dbReference>
<keyword evidence="3" id="KW-1185">Reference proteome</keyword>
<dbReference type="EMBL" id="JAGIOO010000001">
    <property type="protein sequence ID" value="MBP2478234.1"/>
    <property type="molecule type" value="Genomic_DNA"/>
</dbReference>
<feature type="signal peptide" evidence="1">
    <location>
        <begin position="1"/>
        <end position="30"/>
    </location>
</feature>
<protein>
    <submittedName>
        <fullName evidence="2">Uncharacterized protein</fullName>
    </submittedName>
</protein>
<organism evidence="2 3">
    <name type="scientific">Crossiella equi</name>
    <dbReference type="NCBI Taxonomy" id="130796"/>
    <lineage>
        <taxon>Bacteria</taxon>
        <taxon>Bacillati</taxon>
        <taxon>Actinomycetota</taxon>
        <taxon>Actinomycetes</taxon>
        <taxon>Pseudonocardiales</taxon>
        <taxon>Pseudonocardiaceae</taxon>
        <taxon>Crossiella</taxon>
    </lineage>
</organism>
<sequence>MNTSKRIIAGAVVSALLLTGSASLANAAQAGPSTVATTAEGTADQRGVIGAIIKAIKKFGPSVWNKCVAAVKGGYQAFKKWYDDLPAPVRWAIRAASAGWTLYDIYLALREVIG</sequence>
<gene>
    <name evidence="2" type="ORF">JOF53_007106</name>
</gene>
<evidence type="ECO:0000313" key="3">
    <source>
        <dbReference type="Proteomes" id="UP001519363"/>
    </source>
</evidence>
<keyword evidence="1" id="KW-0732">Signal</keyword>